<feature type="compositionally biased region" description="Basic and acidic residues" evidence="1">
    <location>
        <begin position="127"/>
        <end position="138"/>
    </location>
</feature>
<dbReference type="KEGG" id="tam:Theam_1772"/>
<feature type="compositionally biased region" description="Low complexity" evidence="1">
    <location>
        <begin position="142"/>
        <end position="152"/>
    </location>
</feature>
<name>E8T707_THEA1</name>
<keyword evidence="2" id="KW-0614">Plasmid</keyword>
<protein>
    <submittedName>
        <fullName evidence="2">Uncharacterized protein</fullName>
    </submittedName>
</protein>
<sequence>MRKVVEKALPSKWNGRWELLAAALREVGEEVSPTFFLISEGLTVSYRGLEFFFVPFGETIGYFVTVASPEDHRKIQSLLSKLSAWLRRHEEGRRLHKIEDDTVVESSSQTCDDCHGGESQANEVEGGEARPEGQRSEGVENSSAQQPSHSSGSGRGEALKERHSPSCESTSPEEAEPPGPEAGLGGVPDRGTDFSLKSASADFKDRLVGAETSPSSLWSSSETGGSEELNSAQKGAEEGDDELTDAGEREGERAGQEAERPPAGEASFAHSQQVDPAESSNPSEEDYTSSLIEEVLNIEVEPARAPRRDFNLPYLTEPSPLERWAGKVNKRKFRALKKIFKRAVDFVSNGRATPRIDSKKALLNMLKGRSPYTAFKTDMENGRLLLMVDVSGSMHSFLDLVPYFVELAKLWRDEVILIINENAFPATVVVDGVEATFWECRWEKVHLFYDELIRKYNIKLVVALTDWDGVSVYRKLLEKTPAQMVALDTYCCATYDKPIKPNPGSLEKYLPNELWGVKDKIAYWYAVGDWDGVITVLNEEL</sequence>
<dbReference type="Proteomes" id="UP000006362">
    <property type="component" value="Plasmid pTHEAM01"/>
</dbReference>
<feature type="region of interest" description="Disordered" evidence="1">
    <location>
        <begin position="97"/>
        <end position="195"/>
    </location>
</feature>
<accession>E8T707</accession>
<feature type="compositionally biased region" description="Basic and acidic residues" evidence="1">
    <location>
        <begin position="246"/>
        <end position="262"/>
    </location>
</feature>
<dbReference type="HOGENOM" id="CLU_503372_0_0_0"/>
<evidence type="ECO:0000313" key="2">
    <source>
        <dbReference type="EMBL" id="ADU97728.1"/>
    </source>
</evidence>
<gene>
    <name evidence="2" type="ordered locus">Theam_1772</name>
</gene>
<reference evidence="2" key="1">
    <citation type="submission" date="2011-01" db="EMBL/GenBank/DDBJ databases">
        <title>Complete sequence of plasmid of Thermovibrio ammonificans HB-1.</title>
        <authorList>
            <consortium name="US DOE Joint Genome Institute"/>
            <person name="Lucas S."/>
            <person name="Copeland A."/>
            <person name="Lapidus A."/>
            <person name="Cheng J.-F."/>
            <person name="Goodwin L."/>
            <person name="Pitluck S."/>
            <person name="Davenport K."/>
            <person name="Detter J.C."/>
            <person name="Han C."/>
            <person name="Tapia R."/>
            <person name="Land M."/>
            <person name="Hauser L."/>
            <person name="Kyrpides N."/>
            <person name="Ivanova N."/>
            <person name="Ovchinnikova G."/>
            <person name="Vetriani C."/>
            <person name="Woyke T."/>
        </authorList>
    </citation>
    <scope>NUCLEOTIDE SEQUENCE [LARGE SCALE GENOMIC DNA]</scope>
    <source>
        <strain evidence="2">HB-1</strain>
        <plasmid evidence="2">pTHEAM01</plasmid>
    </source>
</reference>
<dbReference type="EMBL" id="CP002445">
    <property type="protein sequence ID" value="ADU97728.1"/>
    <property type="molecule type" value="Genomic_DNA"/>
</dbReference>
<geneLocation type="plasmid" evidence="2 3">
    <name>pTHEAM01</name>
</geneLocation>
<feature type="region of interest" description="Disordered" evidence="1">
    <location>
        <begin position="210"/>
        <end position="288"/>
    </location>
</feature>
<proteinExistence type="predicted"/>
<feature type="compositionally biased region" description="Polar residues" evidence="1">
    <location>
        <begin position="269"/>
        <end position="282"/>
    </location>
</feature>
<organism evidence="2 3">
    <name type="scientific">Thermovibrio ammonificans (strain DSM 15698 / JCM 12110 / HB-1)</name>
    <dbReference type="NCBI Taxonomy" id="648996"/>
    <lineage>
        <taxon>Bacteria</taxon>
        <taxon>Pseudomonadati</taxon>
        <taxon>Aquificota</taxon>
        <taxon>Aquificia</taxon>
        <taxon>Desulfurobacteriales</taxon>
        <taxon>Desulfurobacteriaceae</taxon>
        <taxon>Thermovibrio</taxon>
    </lineage>
</organism>
<feature type="compositionally biased region" description="Low complexity" evidence="1">
    <location>
        <begin position="211"/>
        <end position="231"/>
    </location>
</feature>
<keyword evidence="3" id="KW-1185">Reference proteome</keyword>
<dbReference type="AlphaFoldDB" id="E8T707"/>
<evidence type="ECO:0000256" key="1">
    <source>
        <dbReference type="SAM" id="MobiDB-lite"/>
    </source>
</evidence>
<evidence type="ECO:0000313" key="3">
    <source>
        <dbReference type="Proteomes" id="UP000006362"/>
    </source>
</evidence>
<dbReference type="RefSeq" id="WP_013524932.1">
    <property type="nucleotide sequence ID" value="NC_014917.1"/>
</dbReference>